<evidence type="ECO:0000256" key="2">
    <source>
        <dbReference type="ARBA" id="ARBA00023125"/>
    </source>
</evidence>
<feature type="region of interest" description="Disordered" evidence="4">
    <location>
        <begin position="1"/>
        <end position="25"/>
    </location>
</feature>
<evidence type="ECO:0000256" key="4">
    <source>
        <dbReference type="SAM" id="MobiDB-lite"/>
    </source>
</evidence>
<sequence length="288" mass="31786">MTTSPGSARATGPAGAGTRTRDDIERAHLVDPTDRTWSIDRASVSPDLGELARRFWIPVWDVPDGRDSVQRVLQYPVCLLVVSDGYARFHGVVSGLSHTTLTGRGWAVGLMFQPAAGHLLTGEPVRRMTDRWVELSALPRLDGAGLVRRVRAAMGPDPRDPAAQAEARTHVEDTLRLLLPVDEEGLLVNAVVEEVESSPELLRVDELCARFGLAERTLQRLLHKRIGLGPKWLIRRRRLQEAADRLRDAEAGLAAIAAELGYADQAHFTRDFRRATGLTPGEFAARFR</sequence>
<reference evidence="7" key="1">
    <citation type="journal article" date="2019" name="Int. J. Syst. Evol. Microbiol.">
        <title>The Global Catalogue of Microorganisms (GCM) 10K type strain sequencing project: providing services to taxonomists for standard genome sequencing and annotation.</title>
        <authorList>
            <consortium name="The Broad Institute Genomics Platform"/>
            <consortium name="The Broad Institute Genome Sequencing Center for Infectious Disease"/>
            <person name="Wu L."/>
            <person name="Ma J."/>
        </authorList>
    </citation>
    <scope>NUCLEOTIDE SEQUENCE [LARGE SCALE GENOMIC DNA]</scope>
    <source>
        <strain evidence="7">JCM 17687</strain>
    </source>
</reference>
<dbReference type="Pfam" id="PF12833">
    <property type="entry name" value="HTH_18"/>
    <property type="match status" value="1"/>
</dbReference>
<dbReference type="Gene3D" id="1.10.10.60">
    <property type="entry name" value="Homeodomain-like"/>
    <property type="match status" value="1"/>
</dbReference>
<dbReference type="PANTHER" id="PTHR46796">
    <property type="entry name" value="HTH-TYPE TRANSCRIPTIONAL ACTIVATOR RHAS-RELATED"/>
    <property type="match status" value="1"/>
</dbReference>
<dbReference type="PRINTS" id="PR00032">
    <property type="entry name" value="HTHARAC"/>
</dbReference>
<proteinExistence type="predicted"/>
<dbReference type="InterPro" id="IPR046532">
    <property type="entry name" value="DUF6597"/>
</dbReference>
<keyword evidence="1" id="KW-0805">Transcription regulation</keyword>
<dbReference type="EMBL" id="BAABIW010000006">
    <property type="protein sequence ID" value="GAA5019167.1"/>
    <property type="molecule type" value="Genomic_DNA"/>
</dbReference>
<dbReference type="InterPro" id="IPR050204">
    <property type="entry name" value="AraC_XylS_family_regulators"/>
</dbReference>
<dbReference type="InterPro" id="IPR018062">
    <property type="entry name" value="HTH_AraC-typ_CS"/>
</dbReference>
<evidence type="ECO:0000259" key="5">
    <source>
        <dbReference type="PROSITE" id="PS01124"/>
    </source>
</evidence>
<accession>A0ABP9J370</accession>
<dbReference type="InterPro" id="IPR020449">
    <property type="entry name" value="Tscrpt_reg_AraC-type_HTH"/>
</dbReference>
<dbReference type="Proteomes" id="UP001500427">
    <property type="component" value="Unassembled WGS sequence"/>
</dbReference>
<feature type="compositionally biased region" description="Low complexity" evidence="4">
    <location>
        <begin position="1"/>
        <end position="18"/>
    </location>
</feature>
<keyword evidence="3" id="KW-0804">Transcription</keyword>
<comment type="caution">
    <text evidence="6">The sequence shown here is derived from an EMBL/GenBank/DDBJ whole genome shotgun (WGS) entry which is preliminary data.</text>
</comment>
<dbReference type="RefSeq" id="WP_345506005.1">
    <property type="nucleotide sequence ID" value="NZ_BAABIW010000006.1"/>
</dbReference>
<dbReference type="PANTHER" id="PTHR46796:SF15">
    <property type="entry name" value="BLL1074 PROTEIN"/>
    <property type="match status" value="1"/>
</dbReference>
<dbReference type="SUPFAM" id="SSF46689">
    <property type="entry name" value="Homeodomain-like"/>
    <property type="match status" value="1"/>
</dbReference>
<dbReference type="Pfam" id="PF20240">
    <property type="entry name" value="DUF6597"/>
    <property type="match status" value="1"/>
</dbReference>
<dbReference type="InterPro" id="IPR009057">
    <property type="entry name" value="Homeodomain-like_sf"/>
</dbReference>
<evidence type="ECO:0000256" key="1">
    <source>
        <dbReference type="ARBA" id="ARBA00023015"/>
    </source>
</evidence>
<dbReference type="PROSITE" id="PS01124">
    <property type="entry name" value="HTH_ARAC_FAMILY_2"/>
    <property type="match status" value="1"/>
</dbReference>
<protein>
    <submittedName>
        <fullName evidence="6">Helix-turn-helix domain-containing protein</fullName>
    </submittedName>
</protein>
<evidence type="ECO:0000313" key="7">
    <source>
        <dbReference type="Proteomes" id="UP001500427"/>
    </source>
</evidence>
<name>A0ABP9J370_9MICO</name>
<evidence type="ECO:0000256" key="3">
    <source>
        <dbReference type="ARBA" id="ARBA00023163"/>
    </source>
</evidence>
<organism evidence="6 7">
    <name type="scientific">Terrabacter aeriphilus</name>
    <dbReference type="NCBI Taxonomy" id="515662"/>
    <lineage>
        <taxon>Bacteria</taxon>
        <taxon>Bacillati</taxon>
        <taxon>Actinomycetota</taxon>
        <taxon>Actinomycetes</taxon>
        <taxon>Micrococcales</taxon>
        <taxon>Intrasporangiaceae</taxon>
        <taxon>Terrabacter</taxon>
    </lineage>
</organism>
<keyword evidence="2" id="KW-0238">DNA-binding</keyword>
<gene>
    <name evidence="6" type="ORF">GCM10023258_06580</name>
</gene>
<dbReference type="InterPro" id="IPR018060">
    <property type="entry name" value="HTH_AraC"/>
</dbReference>
<dbReference type="SMART" id="SM00342">
    <property type="entry name" value="HTH_ARAC"/>
    <property type="match status" value="1"/>
</dbReference>
<keyword evidence="7" id="KW-1185">Reference proteome</keyword>
<evidence type="ECO:0000313" key="6">
    <source>
        <dbReference type="EMBL" id="GAA5019167.1"/>
    </source>
</evidence>
<feature type="domain" description="HTH araC/xylS-type" evidence="5">
    <location>
        <begin position="185"/>
        <end position="286"/>
    </location>
</feature>
<dbReference type="PROSITE" id="PS00041">
    <property type="entry name" value="HTH_ARAC_FAMILY_1"/>
    <property type="match status" value="1"/>
</dbReference>